<reference evidence="1 2" key="1">
    <citation type="submission" date="2024-04" db="EMBL/GenBank/DDBJ databases">
        <title>Tritrichomonas musculus Genome.</title>
        <authorList>
            <person name="Alves-Ferreira E."/>
            <person name="Grigg M."/>
            <person name="Lorenzi H."/>
            <person name="Galac M."/>
        </authorList>
    </citation>
    <scope>NUCLEOTIDE SEQUENCE [LARGE SCALE GENOMIC DNA]</scope>
    <source>
        <strain evidence="1 2">EAF2021</strain>
    </source>
</reference>
<sequence>MIPALPIVNDFQGTILEIQEYKNAINRPDFIFATTFRQQVGIICEHIHNNFIKVSYERIGKVLNENKYAVRHQHNKYLYGKNTNGRPSKLNDEQIQKVIQKIYSYHTNPGFSIYPGFDDFEEFIFNEINI</sequence>
<protein>
    <submittedName>
        <fullName evidence="1">Uncharacterized protein</fullName>
    </submittedName>
</protein>
<dbReference type="EMBL" id="JAPFFF010000009">
    <property type="protein sequence ID" value="KAK8882009.1"/>
    <property type="molecule type" value="Genomic_DNA"/>
</dbReference>
<gene>
    <name evidence="1" type="ORF">M9Y10_044648</name>
</gene>
<name>A0ABR2JTD5_9EUKA</name>
<evidence type="ECO:0000313" key="2">
    <source>
        <dbReference type="Proteomes" id="UP001470230"/>
    </source>
</evidence>
<accession>A0ABR2JTD5</accession>
<evidence type="ECO:0000313" key="1">
    <source>
        <dbReference type="EMBL" id="KAK8882009.1"/>
    </source>
</evidence>
<dbReference type="Proteomes" id="UP001470230">
    <property type="component" value="Unassembled WGS sequence"/>
</dbReference>
<organism evidence="1 2">
    <name type="scientific">Tritrichomonas musculus</name>
    <dbReference type="NCBI Taxonomy" id="1915356"/>
    <lineage>
        <taxon>Eukaryota</taxon>
        <taxon>Metamonada</taxon>
        <taxon>Parabasalia</taxon>
        <taxon>Tritrichomonadida</taxon>
        <taxon>Tritrichomonadidae</taxon>
        <taxon>Tritrichomonas</taxon>
    </lineage>
</organism>
<comment type="caution">
    <text evidence="1">The sequence shown here is derived from an EMBL/GenBank/DDBJ whole genome shotgun (WGS) entry which is preliminary data.</text>
</comment>
<proteinExistence type="predicted"/>
<keyword evidence="2" id="KW-1185">Reference proteome</keyword>